<dbReference type="AlphaFoldDB" id="A0A653DDV7"/>
<accession>A0A653DDV7</accession>
<evidence type="ECO:0000313" key="3">
    <source>
        <dbReference type="Proteomes" id="UP000410492"/>
    </source>
</evidence>
<keyword evidence="3" id="KW-1185">Reference proteome</keyword>
<evidence type="ECO:0000313" key="2">
    <source>
        <dbReference type="EMBL" id="VEN58379.1"/>
    </source>
</evidence>
<proteinExistence type="predicted"/>
<organism evidence="2 3">
    <name type="scientific">Callosobruchus maculatus</name>
    <name type="common">Southern cowpea weevil</name>
    <name type="synonym">Pulse bruchid</name>
    <dbReference type="NCBI Taxonomy" id="64391"/>
    <lineage>
        <taxon>Eukaryota</taxon>
        <taxon>Metazoa</taxon>
        <taxon>Ecdysozoa</taxon>
        <taxon>Arthropoda</taxon>
        <taxon>Hexapoda</taxon>
        <taxon>Insecta</taxon>
        <taxon>Pterygota</taxon>
        <taxon>Neoptera</taxon>
        <taxon>Endopterygota</taxon>
        <taxon>Coleoptera</taxon>
        <taxon>Polyphaga</taxon>
        <taxon>Cucujiformia</taxon>
        <taxon>Chrysomeloidea</taxon>
        <taxon>Chrysomelidae</taxon>
        <taxon>Bruchinae</taxon>
        <taxon>Bruchini</taxon>
        <taxon>Callosobruchus</taxon>
    </lineage>
</organism>
<feature type="chain" id="PRO_5024897204" evidence="1">
    <location>
        <begin position="22"/>
        <end position="61"/>
    </location>
</feature>
<sequence>MLPNAPMVAMLFFVIFQQGRLTCMCHLVSSIITSCGLCWMCERRGRKKTKDQDAAHGMEML</sequence>
<dbReference type="EMBL" id="CAACVG010011585">
    <property type="protein sequence ID" value="VEN58379.1"/>
    <property type="molecule type" value="Genomic_DNA"/>
</dbReference>
<feature type="signal peptide" evidence="1">
    <location>
        <begin position="1"/>
        <end position="21"/>
    </location>
</feature>
<keyword evidence="1" id="KW-0732">Signal</keyword>
<evidence type="ECO:0000256" key="1">
    <source>
        <dbReference type="SAM" id="SignalP"/>
    </source>
</evidence>
<protein>
    <submittedName>
        <fullName evidence="2">Uncharacterized protein</fullName>
    </submittedName>
</protein>
<dbReference type="Proteomes" id="UP000410492">
    <property type="component" value="Unassembled WGS sequence"/>
</dbReference>
<name>A0A653DDV7_CALMS</name>
<reference evidence="2 3" key="1">
    <citation type="submission" date="2019-01" db="EMBL/GenBank/DDBJ databases">
        <authorList>
            <person name="Sayadi A."/>
        </authorList>
    </citation>
    <scope>NUCLEOTIDE SEQUENCE [LARGE SCALE GENOMIC DNA]</scope>
</reference>
<gene>
    <name evidence="2" type="ORF">CALMAC_LOCUS16760</name>
</gene>